<accession>A0A0F9VK17</accession>
<evidence type="ECO:0000259" key="3">
    <source>
        <dbReference type="PROSITE" id="PS52004"/>
    </source>
</evidence>
<proteinExistence type="inferred from homology"/>
<dbReference type="SUPFAM" id="SSF53901">
    <property type="entry name" value="Thiolase-like"/>
    <property type="match status" value="2"/>
</dbReference>
<dbReference type="AlphaFoldDB" id="A0A0F9VK17"/>
<dbReference type="Gene3D" id="3.40.47.10">
    <property type="match status" value="1"/>
</dbReference>
<dbReference type="GO" id="GO:0004315">
    <property type="term" value="F:3-oxoacyl-[acyl-carrier-protein] synthase activity"/>
    <property type="evidence" value="ECO:0007669"/>
    <property type="project" value="TreeGrafter"/>
</dbReference>
<dbReference type="InterPro" id="IPR000794">
    <property type="entry name" value="Beta-ketoacyl_synthase"/>
</dbReference>
<evidence type="ECO:0000313" key="4">
    <source>
        <dbReference type="EMBL" id="KKO05466.1"/>
    </source>
</evidence>
<dbReference type="SMART" id="SM00825">
    <property type="entry name" value="PKS_KS"/>
    <property type="match status" value="1"/>
</dbReference>
<dbReference type="Pfam" id="PF02801">
    <property type="entry name" value="Ketoacyl-synt_C"/>
    <property type="match status" value="1"/>
</dbReference>
<name>A0A0F9VK17_9ZZZZ</name>
<protein>
    <recommendedName>
        <fullName evidence="3">Ketosynthase family 3 (KS3) domain-containing protein</fullName>
    </recommendedName>
</protein>
<reference evidence="4" key="1">
    <citation type="journal article" date="2015" name="Nature">
        <title>Complex archaea that bridge the gap between prokaryotes and eukaryotes.</title>
        <authorList>
            <person name="Spang A."/>
            <person name="Saw J.H."/>
            <person name="Jorgensen S.L."/>
            <person name="Zaremba-Niedzwiedzka K."/>
            <person name="Martijn J."/>
            <person name="Lind A.E."/>
            <person name="van Eijk R."/>
            <person name="Schleper C."/>
            <person name="Guy L."/>
            <person name="Ettema T.J."/>
        </authorList>
    </citation>
    <scope>NUCLEOTIDE SEQUENCE</scope>
</reference>
<dbReference type="InterPro" id="IPR016039">
    <property type="entry name" value="Thiolase-like"/>
</dbReference>
<keyword evidence="2" id="KW-0808">Transferase</keyword>
<dbReference type="InterPro" id="IPR020841">
    <property type="entry name" value="PKS_Beta-ketoAc_synthase_dom"/>
</dbReference>
<dbReference type="EMBL" id="LAZR01000019">
    <property type="protein sequence ID" value="KKO05466.1"/>
    <property type="molecule type" value="Genomic_DNA"/>
</dbReference>
<dbReference type="GO" id="GO:0006633">
    <property type="term" value="P:fatty acid biosynthetic process"/>
    <property type="evidence" value="ECO:0007669"/>
    <property type="project" value="TreeGrafter"/>
</dbReference>
<gene>
    <name evidence="4" type="ORF">LCGC14_0077380</name>
</gene>
<dbReference type="PANTHER" id="PTHR11712">
    <property type="entry name" value="POLYKETIDE SYNTHASE-RELATED"/>
    <property type="match status" value="1"/>
</dbReference>
<feature type="domain" description="Ketosynthase family 3 (KS3)" evidence="3">
    <location>
        <begin position="1"/>
        <end position="550"/>
    </location>
</feature>
<comment type="caution">
    <text evidence="4">The sequence shown here is derived from an EMBL/GenBank/DDBJ whole genome shotgun (WGS) entry which is preliminary data.</text>
</comment>
<evidence type="ECO:0000256" key="2">
    <source>
        <dbReference type="ARBA" id="ARBA00022679"/>
    </source>
</evidence>
<comment type="similarity">
    <text evidence="1">Belongs to the thiolase-like superfamily. Beta-ketoacyl-ACP synthases family.</text>
</comment>
<dbReference type="PROSITE" id="PS52004">
    <property type="entry name" value="KS3_2"/>
    <property type="match status" value="1"/>
</dbReference>
<evidence type="ECO:0000256" key="1">
    <source>
        <dbReference type="ARBA" id="ARBA00008467"/>
    </source>
</evidence>
<dbReference type="CDD" id="cd00828">
    <property type="entry name" value="elong_cond_enzymes"/>
    <property type="match status" value="1"/>
</dbReference>
<dbReference type="InterPro" id="IPR014030">
    <property type="entry name" value="Ketoacyl_synth_N"/>
</dbReference>
<organism evidence="4">
    <name type="scientific">marine sediment metagenome</name>
    <dbReference type="NCBI Taxonomy" id="412755"/>
    <lineage>
        <taxon>unclassified sequences</taxon>
        <taxon>metagenomes</taxon>
        <taxon>ecological metagenomes</taxon>
    </lineage>
</organism>
<dbReference type="InterPro" id="IPR047224">
    <property type="entry name" value="FAS_alpha_su_C"/>
</dbReference>
<dbReference type="InterPro" id="IPR014031">
    <property type="entry name" value="Ketoacyl_synth_C"/>
</dbReference>
<dbReference type="PANTHER" id="PTHR11712:SF336">
    <property type="entry name" value="3-OXOACYL-[ACYL-CARRIER-PROTEIN] SYNTHASE, MITOCHONDRIAL"/>
    <property type="match status" value="1"/>
</dbReference>
<dbReference type="GO" id="GO:0005829">
    <property type="term" value="C:cytosol"/>
    <property type="evidence" value="ECO:0007669"/>
    <property type="project" value="TreeGrafter"/>
</dbReference>
<sequence length="642" mass="69596">MAGLPVIIGFGGINSAGRSSLHHGYRRLVLDNLPTHDAMQTRASLAGLMGLLQHKDGKWLNVAGEAIDLHTYLHSIDPVLKAGTLIRKLEKNLFDPDQLLFHKRATLHADSELPVTFLIKRQQLPDQIPLGWLISDASDGQVRVEVPIALNVLTENFRRSPVNSAGQLPSGFDPKDLYQSRNHPRGLQLTVFGASDAIQSMGIDWQTVLKHVPADQISVYAGSSMSQLDYEGNGGLLQARLLGKKVSSKQLALGFAEMPADFINAYVLGNLGTTGTNAAACATFLYNLRQGMRDIRNGTHRLVIVGTSEAPLTPEVMDGYTTMGALVDDAALLALDKHKGLSTPDYRRACRPFGDNAGFTLGESAQFVILCDDKLALEMGANIHGAINDVFVNADGYKKSISSPGVGNYITMAKAMAATQQIIGDKGLQQRSYVQAHGTGTPQNRTTESHIFSTLAKTWGIDHWPVAALKTYLGHSLASASADQLVASLGVWRYGIIPGIAGTDAIADDVHQDNLEFLLQHKEVGREGMEAVLLNAKGFGGNNATASVLAPHVTLKMLARRHGENALKAWQERNEKVQQHAADYDEAARRGSAEIIYRFDHNVLDASGLSISRDQLQVKGYANPIALRTDCVYRDMLDDGES</sequence>
<dbReference type="Pfam" id="PF00109">
    <property type="entry name" value="ketoacyl-synt"/>
    <property type="match status" value="1"/>
</dbReference>